<gene>
    <name evidence="1" type="ORF">UV12_C0006G0058</name>
</gene>
<evidence type="ECO:0000313" key="1">
    <source>
        <dbReference type="EMBL" id="KKS47634.1"/>
    </source>
</evidence>
<dbReference type="STRING" id="1618756.UV12_C0006G0058"/>
<organism evidence="1 2">
    <name type="scientific">Candidatus Nomurabacteria bacterium GW2011_GWC2_42_20</name>
    <dbReference type="NCBI Taxonomy" id="1618756"/>
    <lineage>
        <taxon>Bacteria</taxon>
        <taxon>Candidatus Nomuraibacteriota</taxon>
    </lineage>
</organism>
<protein>
    <submittedName>
        <fullName evidence="1">Uncharacterized protein</fullName>
    </submittedName>
</protein>
<accession>A0A0G0ZG40</accession>
<reference evidence="1 2" key="1">
    <citation type="journal article" date="2015" name="Nature">
        <title>rRNA introns, odd ribosomes, and small enigmatic genomes across a large radiation of phyla.</title>
        <authorList>
            <person name="Brown C.T."/>
            <person name="Hug L.A."/>
            <person name="Thomas B.C."/>
            <person name="Sharon I."/>
            <person name="Castelle C.J."/>
            <person name="Singh A."/>
            <person name="Wilkins M.J."/>
            <person name="Williams K.H."/>
            <person name="Banfield J.F."/>
        </authorList>
    </citation>
    <scope>NUCLEOTIDE SEQUENCE [LARGE SCALE GENOMIC DNA]</scope>
</reference>
<proteinExistence type="predicted"/>
<dbReference type="AlphaFoldDB" id="A0A0G0ZG40"/>
<name>A0A0G0ZG40_9BACT</name>
<comment type="caution">
    <text evidence="1">The sequence shown here is derived from an EMBL/GenBank/DDBJ whole genome shotgun (WGS) entry which is preliminary data.</text>
</comment>
<evidence type="ECO:0000313" key="2">
    <source>
        <dbReference type="Proteomes" id="UP000034704"/>
    </source>
</evidence>
<sequence>MNTDLFVLQHHCLGYVLLMSQVVEGLDCVLDDGLLPPYYQGVFQKAALLCDEIVRDGHKIPYSIAVDGICDATIWFSFLSKCHPEIYEYFTTYEDVVGVSETLKYLGRDDSSSYAYSVEWILTVQQFFVSLWVAVAGECAKEGIIVDINPAVFPETSLRLQ</sequence>
<dbReference type="EMBL" id="LCDG01000006">
    <property type="protein sequence ID" value="KKS47634.1"/>
    <property type="molecule type" value="Genomic_DNA"/>
</dbReference>
<dbReference type="Proteomes" id="UP000034704">
    <property type="component" value="Unassembled WGS sequence"/>
</dbReference>